<sequence>MFRDASSLTDLGQWDGIATPMVLGSAILLPSTMVDSANGVESLDVRERTAIQHIMGG</sequence>
<dbReference type="EMBL" id="LR796315">
    <property type="protein sequence ID" value="CAB4136137.1"/>
    <property type="molecule type" value="Genomic_DNA"/>
</dbReference>
<name>A0A6J7XC36_9CAUD</name>
<proteinExistence type="predicted"/>
<protein>
    <submittedName>
        <fullName evidence="2">Uncharacterized protein</fullName>
    </submittedName>
</protein>
<accession>A0A6J7XC36</accession>
<reference evidence="2" key="1">
    <citation type="submission" date="2020-05" db="EMBL/GenBank/DDBJ databases">
        <authorList>
            <person name="Chiriac C."/>
            <person name="Salcher M."/>
            <person name="Ghai R."/>
            <person name="Kavagutti S V."/>
        </authorList>
    </citation>
    <scope>NUCLEOTIDE SEQUENCE</scope>
</reference>
<dbReference type="EMBL" id="LR798394">
    <property type="protein sequence ID" value="CAB5228630.1"/>
    <property type="molecule type" value="Genomic_DNA"/>
</dbReference>
<organism evidence="2">
    <name type="scientific">uncultured Caudovirales phage</name>
    <dbReference type="NCBI Taxonomy" id="2100421"/>
    <lineage>
        <taxon>Viruses</taxon>
        <taxon>Duplodnaviria</taxon>
        <taxon>Heunggongvirae</taxon>
        <taxon>Uroviricota</taxon>
        <taxon>Caudoviricetes</taxon>
        <taxon>Peduoviridae</taxon>
        <taxon>Maltschvirus</taxon>
        <taxon>Maltschvirus maltsch</taxon>
    </lineage>
</organism>
<evidence type="ECO:0000313" key="2">
    <source>
        <dbReference type="EMBL" id="CAB5228630.1"/>
    </source>
</evidence>
<gene>
    <name evidence="2" type="ORF">UFOVP1549_48</name>
    <name evidence="1" type="ORF">UFOVP303_46</name>
</gene>
<evidence type="ECO:0000313" key="1">
    <source>
        <dbReference type="EMBL" id="CAB4136137.1"/>
    </source>
</evidence>